<gene>
    <name evidence="2" type="ORF">R3L15_09740</name>
    <name evidence="1" type="ORF">R3L16_11845</name>
</gene>
<evidence type="ECO:0000313" key="2">
    <source>
        <dbReference type="EMBL" id="WXA12404.1"/>
    </source>
</evidence>
<reference evidence="1 3" key="1">
    <citation type="submission" date="2023-10" db="EMBL/GenBank/DDBJ databases">
        <title>Culture-based analysis of two novel bacteria associated with mangrove crab gills.</title>
        <authorList>
            <person name="Yang X."/>
            <person name="Garuglieri E."/>
            <person name="Van Goethem M.W."/>
            <person name="Fusi M."/>
            <person name="Marasco R."/>
            <person name="Daffonchio D.G."/>
        </authorList>
    </citation>
    <scope>NUCLEOTIDE SEQUENCE [LARGE SCALE GENOMIC DNA]</scope>
    <source>
        <strain evidence="2">UG2-1</strain>
        <strain evidence="1">UG2-2</strain>
        <strain evidence="3">UG2_2</strain>
    </source>
</reference>
<dbReference type="KEGG" id="mcaa:R3L15_09740"/>
<name>A0AAU6NXT1_9FLAO</name>
<sequence>MSCSQSKRELYEITDTFVESLDTKFESYGMQGEKYSKKTTDGKYRVMPFGRLINVKIMEVVEDGTYENLRDDLTDHYEDDNRVNKVYINQGGTIMIDCRN</sequence>
<evidence type="ECO:0000313" key="1">
    <source>
        <dbReference type="EMBL" id="WXA02434.1"/>
    </source>
</evidence>
<dbReference type="AlphaFoldDB" id="A0AAU6NXT1"/>
<dbReference type="EMBL" id="CP136925">
    <property type="protein sequence ID" value="WXA12404.1"/>
    <property type="molecule type" value="Genomic_DNA"/>
</dbReference>
<evidence type="ECO:0000313" key="3">
    <source>
        <dbReference type="Proteomes" id="UP001368318"/>
    </source>
</evidence>
<organism evidence="1 3">
    <name type="scientific">Mangrovimonas cancribranchiae</name>
    <dbReference type="NCBI Taxonomy" id="3080055"/>
    <lineage>
        <taxon>Bacteria</taxon>
        <taxon>Pseudomonadati</taxon>
        <taxon>Bacteroidota</taxon>
        <taxon>Flavobacteriia</taxon>
        <taxon>Flavobacteriales</taxon>
        <taxon>Flavobacteriaceae</taxon>
        <taxon>Mangrovimonas</taxon>
    </lineage>
</organism>
<dbReference type="EMBL" id="CP136924">
    <property type="protein sequence ID" value="WXA02434.1"/>
    <property type="molecule type" value="Genomic_DNA"/>
</dbReference>
<proteinExistence type="predicted"/>
<dbReference type="Proteomes" id="UP001368318">
    <property type="component" value="Chromosome"/>
</dbReference>
<accession>A0AAU6NXT1</accession>
<dbReference type="RefSeq" id="WP_338731403.1">
    <property type="nucleotide sequence ID" value="NZ_CP136924.1"/>
</dbReference>
<protein>
    <submittedName>
        <fullName evidence="1">Uncharacterized protein</fullName>
    </submittedName>
</protein>
<keyword evidence="3" id="KW-1185">Reference proteome</keyword>